<dbReference type="InterPro" id="IPR000734">
    <property type="entry name" value="TAG_lipase"/>
</dbReference>
<evidence type="ECO:0000256" key="16">
    <source>
        <dbReference type="RuleBase" id="RU004262"/>
    </source>
</evidence>
<evidence type="ECO:0000256" key="4">
    <source>
        <dbReference type="ARBA" id="ARBA00013279"/>
    </source>
</evidence>
<dbReference type="PRINTS" id="PR00821">
    <property type="entry name" value="TAGLIPASE"/>
</dbReference>
<dbReference type="GO" id="GO:0004465">
    <property type="term" value="F:lipoprotein lipase activity"/>
    <property type="evidence" value="ECO:0007669"/>
    <property type="project" value="InterPro"/>
</dbReference>
<dbReference type="CDD" id="cd00707">
    <property type="entry name" value="Pancreat_lipase_like"/>
    <property type="match status" value="1"/>
</dbReference>
<comment type="catalytic activity">
    <reaction evidence="1">
        <text>a triacylglycerol + H2O = a diacylglycerol + a fatty acid + H(+)</text>
        <dbReference type="Rhea" id="RHEA:12044"/>
        <dbReference type="ChEBI" id="CHEBI:15377"/>
        <dbReference type="ChEBI" id="CHEBI:15378"/>
        <dbReference type="ChEBI" id="CHEBI:17855"/>
        <dbReference type="ChEBI" id="CHEBI:18035"/>
        <dbReference type="ChEBI" id="CHEBI:28868"/>
        <dbReference type="EC" id="3.1.1.3"/>
    </reaction>
</comment>
<dbReference type="InterPro" id="IPR029058">
    <property type="entry name" value="AB_hydrolase_fold"/>
</dbReference>
<evidence type="ECO:0000256" key="15">
    <source>
        <dbReference type="PROSITE-ProRule" id="PRU00152"/>
    </source>
</evidence>
<dbReference type="PIRSF" id="PIRSF000865">
    <property type="entry name" value="Lipoprotein_lipase_LIPH"/>
    <property type="match status" value="1"/>
</dbReference>
<evidence type="ECO:0000256" key="14">
    <source>
        <dbReference type="PIRSR" id="PIRSR000865-2"/>
    </source>
</evidence>
<feature type="active site" description="Nucleophile" evidence="13">
    <location>
        <position position="174"/>
    </location>
</feature>
<dbReference type="EMBL" id="JAFBMS010000007">
    <property type="protein sequence ID" value="KAG9350693.1"/>
    <property type="molecule type" value="Genomic_DNA"/>
</dbReference>
<keyword evidence="6" id="KW-0358">Heparin-binding</keyword>
<dbReference type="GO" id="GO:0034185">
    <property type="term" value="F:apolipoprotein binding"/>
    <property type="evidence" value="ECO:0007669"/>
    <property type="project" value="TreeGrafter"/>
</dbReference>
<evidence type="ECO:0000259" key="18">
    <source>
        <dbReference type="PROSITE" id="PS50095"/>
    </source>
</evidence>
<evidence type="ECO:0000256" key="1">
    <source>
        <dbReference type="ARBA" id="ARBA00001024"/>
    </source>
</evidence>
<keyword evidence="11" id="KW-1015">Disulfide bond</keyword>
<feature type="signal peptide" evidence="17">
    <location>
        <begin position="1"/>
        <end position="20"/>
    </location>
</feature>
<dbReference type="PANTHER" id="PTHR11610:SF146">
    <property type="entry name" value="LIPOPROTEIN LIPASE-LIKE"/>
    <property type="match status" value="1"/>
</dbReference>
<organism evidence="19 20">
    <name type="scientific">Albula glossodonta</name>
    <name type="common">roundjaw bonefish</name>
    <dbReference type="NCBI Taxonomy" id="121402"/>
    <lineage>
        <taxon>Eukaryota</taxon>
        <taxon>Metazoa</taxon>
        <taxon>Chordata</taxon>
        <taxon>Craniata</taxon>
        <taxon>Vertebrata</taxon>
        <taxon>Euteleostomi</taxon>
        <taxon>Actinopterygii</taxon>
        <taxon>Neopterygii</taxon>
        <taxon>Teleostei</taxon>
        <taxon>Albuliformes</taxon>
        <taxon>Albulidae</taxon>
        <taxon>Albula</taxon>
    </lineage>
</organism>
<feature type="active site" description="Charge relay system" evidence="13">
    <location>
        <position position="198"/>
    </location>
</feature>
<gene>
    <name evidence="19" type="ORF">JZ751_024582</name>
</gene>
<feature type="binding site" evidence="14">
    <location>
        <position position="212"/>
    </location>
    <ligand>
        <name>Ca(2+)</name>
        <dbReference type="ChEBI" id="CHEBI:29108"/>
    </ligand>
</feature>
<dbReference type="FunFam" id="2.60.60.20:FF:000010">
    <property type="entry name" value="hepatic triacylglycerol lipase"/>
    <property type="match status" value="1"/>
</dbReference>
<dbReference type="InterPro" id="IPR001024">
    <property type="entry name" value="PLAT/LH2_dom"/>
</dbReference>
<keyword evidence="9" id="KW-0442">Lipid degradation</keyword>
<evidence type="ECO:0000256" key="2">
    <source>
        <dbReference type="ARBA" id="ARBA00004613"/>
    </source>
</evidence>
<feature type="chain" id="PRO_5035827146" description="triacylglycerol lipase" evidence="17">
    <location>
        <begin position="21"/>
        <end position="507"/>
    </location>
</feature>
<proteinExistence type="inferred from homology"/>
<reference evidence="19" key="1">
    <citation type="thesis" date="2021" institute="BYU ScholarsArchive" country="Provo, UT, USA">
        <title>Applications of and Algorithms for Genome Assembly and Genomic Analyses with an Emphasis on Marine Teleosts.</title>
        <authorList>
            <person name="Pickett B.D."/>
        </authorList>
    </citation>
    <scope>NUCLEOTIDE SEQUENCE</scope>
    <source>
        <strain evidence="19">HI-2016</strain>
    </source>
</reference>
<dbReference type="GO" id="GO:0046872">
    <property type="term" value="F:metal ion binding"/>
    <property type="evidence" value="ECO:0007669"/>
    <property type="project" value="UniProtKB-KW"/>
</dbReference>
<dbReference type="Gene3D" id="2.60.60.20">
    <property type="entry name" value="PLAT/LH2 domain"/>
    <property type="match status" value="1"/>
</dbReference>
<dbReference type="PANTHER" id="PTHR11610">
    <property type="entry name" value="LIPASE"/>
    <property type="match status" value="1"/>
</dbReference>
<evidence type="ECO:0000256" key="17">
    <source>
        <dbReference type="SAM" id="SignalP"/>
    </source>
</evidence>
<evidence type="ECO:0000256" key="13">
    <source>
        <dbReference type="PIRSR" id="PIRSR000865-1"/>
    </source>
</evidence>
<evidence type="ECO:0000256" key="11">
    <source>
        <dbReference type="ARBA" id="ARBA00023157"/>
    </source>
</evidence>
<dbReference type="Proteomes" id="UP000824540">
    <property type="component" value="Unassembled WGS sequence"/>
</dbReference>
<keyword evidence="20" id="KW-1185">Reference proteome</keyword>
<keyword evidence="12" id="KW-0325">Glycoprotein</keyword>
<evidence type="ECO:0000256" key="3">
    <source>
        <dbReference type="ARBA" id="ARBA00010701"/>
    </source>
</evidence>
<dbReference type="Gene3D" id="3.40.50.1820">
    <property type="entry name" value="alpha/beta hydrolase"/>
    <property type="match status" value="1"/>
</dbReference>
<evidence type="ECO:0000256" key="12">
    <source>
        <dbReference type="ARBA" id="ARBA00023180"/>
    </source>
</evidence>
<keyword evidence="5" id="KW-0964">Secreted</keyword>
<keyword evidence="8" id="KW-0378">Hydrolase</keyword>
<keyword evidence="14" id="KW-0479">Metal-binding</keyword>
<dbReference type="InterPro" id="IPR033906">
    <property type="entry name" value="Lipase_N"/>
</dbReference>
<evidence type="ECO:0000256" key="9">
    <source>
        <dbReference type="ARBA" id="ARBA00022963"/>
    </source>
</evidence>
<comment type="caution">
    <text evidence="19">The sequence shown here is derived from an EMBL/GenBank/DDBJ whole genome shotgun (WGS) entry which is preliminary data.</text>
</comment>
<dbReference type="InterPro" id="IPR036392">
    <property type="entry name" value="PLAT/LH2_dom_sf"/>
</dbReference>
<dbReference type="GO" id="GO:0016042">
    <property type="term" value="P:lipid catabolic process"/>
    <property type="evidence" value="ECO:0007669"/>
    <property type="project" value="UniProtKB-KW"/>
</dbReference>
<name>A0A8T2PBD7_9TELE</name>
<accession>A0A8T2PBD7</accession>
<comment type="caution">
    <text evidence="15">Lacks conserved residue(s) required for the propagation of feature annotation.</text>
</comment>
<dbReference type="SUPFAM" id="SSF49723">
    <property type="entry name" value="Lipase/lipooxygenase domain (PLAT/LH2 domain)"/>
    <property type="match status" value="1"/>
</dbReference>
<dbReference type="GO" id="GO:0005615">
    <property type="term" value="C:extracellular space"/>
    <property type="evidence" value="ECO:0007669"/>
    <property type="project" value="TreeGrafter"/>
</dbReference>
<evidence type="ECO:0000313" key="20">
    <source>
        <dbReference type="Proteomes" id="UP000824540"/>
    </source>
</evidence>
<dbReference type="GO" id="GO:0008201">
    <property type="term" value="F:heparin binding"/>
    <property type="evidence" value="ECO:0007669"/>
    <property type="project" value="UniProtKB-KW"/>
</dbReference>
<dbReference type="InterPro" id="IPR013818">
    <property type="entry name" value="Lipase"/>
</dbReference>
<dbReference type="PRINTS" id="PR00822">
    <property type="entry name" value="LIPOLIPASE"/>
</dbReference>
<feature type="domain" description="PLAT" evidence="18">
    <location>
        <begin position="356"/>
        <end position="492"/>
    </location>
</feature>
<feature type="active site" description="Charge relay system" evidence="13">
    <location>
        <position position="283"/>
    </location>
</feature>
<dbReference type="InterPro" id="IPR002330">
    <property type="entry name" value="Lipo_Lipase"/>
</dbReference>
<comment type="subcellular location">
    <subcellularLocation>
        <location evidence="2">Secreted</location>
    </subcellularLocation>
</comment>
<evidence type="ECO:0000256" key="8">
    <source>
        <dbReference type="ARBA" id="ARBA00022801"/>
    </source>
</evidence>
<dbReference type="AlphaFoldDB" id="A0A8T2PBD7"/>
<dbReference type="EC" id="3.1.1.3" evidence="4"/>
<evidence type="ECO:0000256" key="7">
    <source>
        <dbReference type="ARBA" id="ARBA00022729"/>
    </source>
</evidence>
<dbReference type="SUPFAM" id="SSF53474">
    <property type="entry name" value="alpha/beta-Hydrolases"/>
    <property type="match status" value="1"/>
</dbReference>
<keyword evidence="7 17" id="KW-0732">Signal</keyword>
<sequence length="507" mass="56684">MKRGAYQSLFLFVISLTVYSAAPLEEELSNSLFDNFLEPIKGLFNKKDGGNAYAKFSLRKPADPDEDICYIVPGNPESLSDCQFNTTSKTFLVIHGWTVSGMFESWVAKLVAALYERERDANVIVVDWLSTAQNHYVVAAQNTKMVGQDIAHFIDWIQETTNVTFDNLHLIGYSLGAHVAGFAGSHASNKIGRITGLDPAGPDFEGAHAHHRLSPDDAHFVDVLHTFTRGSLGLSIGIQQPVGHVDIYPNGGSFQPGCNLRGALEKIANFGIMAMTDAIKCEHERSIHLFIDSLLNEQESSQAYSCGSNDMFDRGVCLSCRKNRCNTVGYDVSRVRKARSIKMFTKTRASMPFRVYHYQLKIHFSSKVNHSEMEPSLKVSLYGSKGDAEDLQLNMKDKITTNKTHSFLLVTEKDIGELLMMKFKWEEPSSWSSSSLLQMVSSWWSGDSTATSGVEVHKIRVKVGETQKKTVLCIKSPQALNLAPEVTFVKCMDDWKRPSRRHVLKKH</sequence>
<evidence type="ECO:0000256" key="10">
    <source>
        <dbReference type="ARBA" id="ARBA00023098"/>
    </source>
</evidence>
<dbReference type="Pfam" id="PF00151">
    <property type="entry name" value="Lipase"/>
    <property type="match status" value="1"/>
</dbReference>
<comment type="similarity">
    <text evidence="3 16">Belongs to the AB hydrolase superfamily. Lipase family.</text>
</comment>
<keyword evidence="10" id="KW-0443">Lipid metabolism</keyword>
<dbReference type="Pfam" id="PF01477">
    <property type="entry name" value="PLAT"/>
    <property type="match status" value="1"/>
</dbReference>
<dbReference type="SMART" id="SM00308">
    <property type="entry name" value="LH2"/>
    <property type="match status" value="1"/>
</dbReference>
<evidence type="ECO:0000256" key="5">
    <source>
        <dbReference type="ARBA" id="ARBA00022525"/>
    </source>
</evidence>
<dbReference type="FunFam" id="3.40.50.1820:FF:000031">
    <property type="entry name" value="Lipoprotein lipase"/>
    <property type="match status" value="1"/>
</dbReference>
<dbReference type="OrthoDB" id="199913at2759"/>
<feature type="binding site" evidence="14">
    <location>
        <position position="217"/>
    </location>
    <ligand>
        <name>Ca(2+)</name>
        <dbReference type="ChEBI" id="CHEBI:29108"/>
    </ligand>
</feature>
<keyword evidence="14" id="KW-0106">Calcium</keyword>
<evidence type="ECO:0000313" key="19">
    <source>
        <dbReference type="EMBL" id="KAG9350693.1"/>
    </source>
</evidence>
<dbReference type="PROSITE" id="PS50095">
    <property type="entry name" value="PLAT"/>
    <property type="match status" value="1"/>
</dbReference>
<evidence type="ECO:0000256" key="6">
    <source>
        <dbReference type="ARBA" id="ARBA00022674"/>
    </source>
</evidence>
<dbReference type="GO" id="GO:0034372">
    <property type="term" value="P:very-low-density lipoprotein particle remodeling"/>
    <property type="evidence" value="ECO:0007669"/>
    <property type="project" value="TreeGrafter"/>
</dbReference>
<dbReference type="InterPro" id="IPR016272">
    <property type="entry name" value="Lipase_LIPH"/>
</dbReference>
<protein>
    <recommendedName>
        <fullName evidence="4">triacylglycerol lipase</fullName>
        <ecNumber evidence="4">3.1.1.3</ecNumber>
    </recommendedName>
</protein>